<proteinExistence type="inferred from homology"/>
<dbReference type="GO" id="GO:0003735">
    <property type="term" value="F:structural constituent of ribosome"/>
    <property type="evidence" value="ECO:0007669"/>
    <property type="project" value="InterPro"/>
</dbReference>
<keyword evidence="3 4" id="KW-0687">Ribonucleoprotein</keyword>
<dbReference type="InterPro" id="IPR021137">
    <property type="entry name" value="Ribosomal_bL35-like"/>
</dbReference>
<dbReference type="InterPro" id="IPR037229">
    <property type="entry name" value="Ribosomal_bL35_sf"/>
</dbReference>
<evidence type="ECO:0000313" key="6">
    <source>
        <dbReference type="EMBL" id="MBA2224811.1"/>
    </source>
</evidence>
<organism evidence="6 7">
    <name type="scientific">Thermogemmata fonticola</name>
    <dbReference type="NCBI Taxonomy" id="2755323"/>
    <lineage>
        <taxon>Bacteria</taxon>
        <taxon>Pseudomonadati</taxon>
        <taxon>Planctomycetota</taxon>
        <taxon>Planctomycetia</taxon>
        <taxon>Gemmatales</taxon>
        <taxon>Gemmataceae</taxon>
        <taxon>Thermogemmata</taxon>
    </lineage>
</organism>
<evidence type="ECO:0000256" key="2">
    <source>
        <dbReference type="ARBA" id="ARBA00022980"/>
    </source>
</evidence>
<dbReference type="GO" id="GO:1990904">
    <property type="term" value="C:ribonucleoprotein complex"/>
    <property type="evidence" value="ECO:0007669"/>
    <property type="project" value="UniProtKB-KW"/>
</dbReference>
<evidence type="ECO:0000313" key="7">
    <source>
        <dbReference type="Proteomes" id="UP000542342"/>
    </source>
</evidence>
<name>A0A7V9AA74_9BACT</name>
<dbReference type="HAMAP" id="MF_00514">
    <property type="entry name" value="Ribosomal_bL35"/>
    <property type="match status" value="1"/>
</dbReference>
<evidence type="ECO:0000256" key="3">
    <source>
        <dbReference type="ARBA" id="ARBA00023274"/>
    </source>
</evidence>
<dbReference type="Pfam" id="PF01632">
    <property type="entry name" value="Ribosomal_L35p"/>
    <property type="match status" value="1"/>
</dbReference>
<comment type="similarity">
    <text evidence="1 4 5">Belongs to the bacterial ribosomal protein bL35 family.</text>
</comment>
<dbReference type="GO" id="GO:0006412">
    <property type="term" value="P:translation"/>
    <property type="evidence" value="ECO:0007669"/>
    <property type="project" value="UniProtKB-UniRule"/>
</dbReference>
<gene>
    <name evidence="4" type="primary">rpmI</name>
    <name evidence="6" type="ORF">H0921_01390</name>
</gene>
<keyword evidence="7" id="KW-1185">Reference proteome</keyword>
<keyword evidence="2 4" id="KW-0689">Ribosomal protein</keyword>
<dbReference type="Proteomes" id="UP000542342">
    <property type="component" value="Unassembled WGS sequence"/>
</dbReference>
<evidence type="ECO:0000256" key="1">
    <source>
        <dbReference type="ARBA" id="ARBA00006598"/>
    </source>
</evidence>
<dbReference type="SUPFAM" id="SSF143034">
    <property type="entry name" value="L35p-like"/>
    <property type="match status" value="1"/>
</dbReference>
<dbReference type="RefSeq" id="WP_194536229.1">
    <property type="nucleotide sequence ID" value="NZ_JACEFB010000001.1"/>
</dbReference>
<reference evidence="6 7" key="1">
    <citation type="submission" date="2020-07" db="EMBL/GenBank/DDBJ databases">
        <title>Thermogemmata thermophila gen. nov., sp. nov., a novel moderate thermophilic planctomycete from a Kamchatka hot spring.</title>
        <authorList>
            <person name="Elcheninov A.G."/>
            <person name="Podosokorskaya O.A."/>
            <person name="Kovaleva O.L."/>
            <person name="Novikov A."/>
            <person name="Bonch-Osmolovskaya E.A."/>
            <person name="Toshchakov S.V."/>
            <person name="Kublanov I.V."/>
        </authorList>
    </citation>
    <scope>NUCLEOTIDE SEQUENCE [LARGE SCALE GENOMIC DNA]</scope>
    <source>
        <strain evidence="6 7">2918</strain>
    </source>
</reference>
<sequence length="68" mass="7903">MPSKNKTNKSVKKRLKVTAHGKLKYAKTNRRHLNAHIPSKRMRRLRRPGIIAGRPSVQKKYKMVLGEL</sequence>
<evidence type="ECO:0000256" key="5">
    <source>
        <dbReference type="RuleBase" id="RU000568"/>
    </source>
</evidence>
<dbReference type="AlphaFoldDB" id="A0A7V9AA74"/>
<accession>A0A7V9AA74</accession>
<comment type="caution">
    <text evidence="6">The sequence shown here is derived from an EMBL/GenBank/DDBJ whole genome shotgun (WGS) entry which is preliminary data.</text>
</comment>
<dbReference type="EMBL" id="JACEFB010000001">
    <property type="protein sequence ID" value="MBA2224811.1"/>
    <property type="molecule type" value="Genomic_DNA"/>
</dbReference>
<dbReference type="PRINTS" id="PR00064">
    <property type="entry name" value="RIBOSOMALL35"/>
</dbReference>
<evidence type="ECO:0000256" key="4">
    <source>
        <dbReference type="HAMAP-Rule" id="MF_00514"/>
    </source>
</evidence>
<dbReference type="Gene3D" id="4.10.410.60">
    <property type="match status" value="1"/>
</dbReference>
<dbReference type="InterPro" id="IPR001706">
    <property type="entry name" value="Ribosomal_bL35"/>
</dbReference>
<dbReference type="GO" id="GO:0005840">
    <property type="term" value="C:ribosome"/>
    <property type="evidence" value="ECO:0007669"/>
    <property type="project" value="UniProtKB-KW"/>
</dbReference>
<protein>
    <recommendedName>
        <fullName evidence="4">Large ribosomal subunit protein bL35</fullName>
    </recommendedName>
</protein>